<dbReference type="Pfam" id="PF07839">
    <property type="entry name" value="CaM_binding"/>
    <property type="match status" value="1"/>
</dbReference>
<feature type="region of interest" description="Disordered" evidence="1">
    <location>
        <begin position="199"/>
        <end position="243"/>
    </location>
</feature>
<proteinExistence type="predicted"/>
<dbReference type="SMART" id="SM01054">
    <property type="entry name" value="CaM_binding"/>
    <property type="match status" value="1"/>
</dbReference>
<dbReference type="PANTHER" id="PTHR33349">
    <property type="entry name" value="EMB|CAB62594.1"/>
    <property type="match status" value="1"/>
</dbReference>
<protein>
    <recommendedName>
        <fullName evidence="2">Calmodulin-binding domain-containing protein</fullName>
    </recommendedName>
</protein>
<dbReference type="InterPro" id="IPR012417">
    <property type="entry name" value="CaM-bd_dom_pln"/>
</dbReference>
<feature type="compositionally biased region" description="Basic and acidic residues" evidence="1">
    <location>
        <begin position="121"/>
        <end position="133"/>
    </location>
</feature>
<keyword evidence="4" id="KW-1185">Reference proteome</keyword>
<dbReference type="PANTHER" id="PTHR33349:SF1">
    <property type="entry name" value="EMB|CAB62594.1"/>
    <property type="match status" value="1"/>
</dbReference>
<feature type="compositionally biased region" description="Low complexity" evidence="1">
    <location>
        <begin position="223"/>
        <end position="242"/>
    </location>
</feature>
<dbReference type="EMBL" id="JACEIK010000844">
    <property type="protein sequence ID" value="MCD7462888.1"/>
    <property type="molecule type" value="Genomic_DNA"/>
</dbReference>
<sequence>MVEDTTNLPVSSVTPVTKGSAGRKLDNISRGKPRFSTNEHRVVSYNRNAFMHSSNDGSVSRRLSTGTVEKGQDILPHYLRASPGSCHDVCKYGRKHSFEAELKDPLLRRTNKPPPAPRPLEGVDGRSRRNREVSFRKEKNMVPEASTKKSLKSPAGAFSHKTSLIKPLIIGATNSKNLTYAATLKKEYKIRKDGTNKLDSEKVNNVEPEQNLLEPAGDGNIMLSLQSSSPESLSQSYSPLLSNDEEKEVTEYAETEVHEALNIAEVETLIKSRKKTILSKGKAGASENNHPSVVNLKFKKGKVIDGNERCTIPNSRKVVLRHQDVLEKKDGQVLLNNVIEETATKLLESKKSKVKALVGAFESVISLQETIKL</sequence>
<feature type="region of interest" description="Disordered" evidence="1">
    <location>
        <begin position="1"/>
        <end position="35"/>
    </location>
</feature>
<evidence type="ECO:0000256" key="1">
    <source>
        <dbReference type="SAM" id="MobiDB-lite"/>
    </source>
</evidence>
<gene>
    <name evidence="3" type="ORF">HAX54_049583</name>
</gene>
<evidence type="ECO:0000259" key="2">
    <source>
        <dbReference type="SMART" id="SM01054"/>
    </source>
</evidence>
<reference evidence="3 4" key="1">
    <citation type="journal article" date="2021" name="BMC Genomics">
        <title>Datura genome reveals duplications of psychoactive alkaloid biosynthetic genes and high mutation rate following tissue culture.</title>
        <authorList>
            <person name="Rajewski A."/>
            <person name="Carter-House D."/>
            <person name="Stajich J."/>
            <person name="Litt A."/>
        </authorList>
    </citation>
    <scope>NUCLEOTIDE SEQUENCE [LARGE SCALE GENOMIC DNA]</scope>
    <source>
        <strain evidence="3">AR-01</strain>
    </source>
</reference>
<evidence type="ECO:0000313" key="4">
    <source>
        <dbReference type="Proteomes" id="UP000823775"/>
    </source>
</evidence>
<organism evidence="3 4">
    <name type="scientific">Datura stramonium</name>
    <name type="common">Jimsonweed</name>
    <name type="synonym">Common thornapple</name>
    <dbReference type="NCBI Taxonomy" id="4076"/>
    <lineage>
        <taxon>Eukaryota</taxon>
        <taxon>Viridiplantae</taxon>
        <taxon>Streptophyta</taxon>
        <taxon>Embryophyta</taxon>
        <taxon>Tracheophyta</taxon>
        <taxon>Spermatophyta</taxon>
        <taxon>Magnoliopsida</taxon>
        <taxon>eudicotyledons</taxon>
        <taxon>Gunneridae</taxon>
        <taxon>Pentapetalae</taxon>
        <taxon>asterids</taxon>
        <taxon>lamiids</taxon>
        <taxon>Solanales</taxon>
        <taxon>Solanaceae</taxon>
        <taxon>Solanoideae</taxon>
        <taxon>Datureae</taxon>
        <taxon>Datura</taxon>
    </lineage>
</organism>
<accession>A0ABS8SVX6</accession>
<comment type="caution">
    <text evidence="3">The sequence shown here is derived from an EMBL/GenBank/DDBJ whole genome shotgun (WGS) entry which is preliminary data.</text>
</comment>
<feature type="domain" description="Calmodulin-binding" evidence="2">
    <location>
        <begin position="246"/>
        <end position="366"/>
    </location>
</feature>
<evidence type="ECO:0000313" key="3">
    <source>
        <dbReference type="EMBL" id="MCD7462888.1"/>
    </source>
</evidence>
<name>A0ABS8SVX6_DATST</name>
<feature type="compositionally biased region" description="Polar residues" evidence="1">
    <location>
        <begin position="1"/>
        <end position="17"/>
    </location>
</feature>
<dbReference type="Proteomes" id="UP000823775">
    <property type="component" value="Unassembled WGS sequence"/>
</dbReference>
<feature type="region of interest" description="Disordered" evidence="1">
    <location>
        <begin position="107"/>
        <end position="133"/>
    </location>
</feature>